<dbReference type="InterPro" id="IPR027417">
    <property type="entry name" value="P-loop_NTPase"/>
</dbReference>
<dbReference type="SMART" id="SM00255">
    <property type="entry name" value="TIR"/>
    <property type="match status" value="1"/>
</dbReference>
<dbReference type="InterPro" id="IPR000157">
    <property type="entry name" value="TIR_dom"/>
</dbReference>
<name>A0A251QB39_PRUPE</name>
<dbReference type="Pfam" id="PF23286">
    <property type="entry name" value="LRR_13"/>
    <property type="match status" value="1"/>
</dbReference>
<evidence type="ECO:0000313" key="6">
    <source>
        <dbReference type="EMBL" id="ONI21014.1"/>
    </source>
</evidence>
<dbReference type="Proteomes" id="UP000006882">
    <property type="component" value="Chromosome G2"/>
</dbReference>
<dbReference type="PROSITE" id="PS50104">
    <property type="entry name" value="TIR"/>
    <property type="match status" value="1"/>
</dbReference>
<keyword evidence="2" id="KW-0677">Repeat</keyword>
<dbReference type="Gramene" id="ONI21014">
    <property type="protein sequence ID" value="ONI21014"/>
    <property type="gene ID" value="PRUPE_2G045200"/>
</dbReference>
<dbReference type="Pfam" id="PF00931">
    <property type="entry name" value="NB-ARC"/>
    <property type="match status" value="1"/>
</dbReference>
<dbReference type="Pfam" id="PF23282">
    <property type="entry name" value="WHD_ROQ1"/>
    <property type="match status" value="1"/>
</dbReference>
<dbReference type="SUPFAM" id="SSF52058">
    <property type="entry name" value="L domain-like"/>
    <property type="match status" value="1"/>
</dbReference>
<dbReference type="InterPro" id="IPR058192">
    <property type="entry name" value="WHD_ROQ1-like"/>
</dbReference>
<dbReference type="PANTHER" id="PTHR11017:SF578">
    <property type="entry name" value="ADP-RIBOSYL CYCLASE_CYCLIC ADP-RIBOSE HYDROLASE"/>
    <property type="match status" value="1"/>
</dbReference>
<dbReference type="EMBL" id="CM007652">
    <property type="protein sequence ID" value="ONI21012.1"/>
    <property type="molecule type" value="Genomic_DNA"/>
</dbReference>
<protein>
    <recommendedName>
        <fullName evidence="5">TIR domain-containing protein</fullName>
    </recommendedName>
</protein>
<dbReference type="EMBL" id="CM007652">
    <property type="protein sequence ID" value="ONI21013.1"/>
    <property type="molecule type" value="Genomic_DNA"/>
</dbReference>
<dbReference type="OrthoDB" id="1645191at2759"/>
<dbReference type="InterPro" id="IPR044974">
    <property type="entry name" value="Disease_R_plants"/>
</dbReference>
<keyword evidence="3" id="KW-0611">Plant defense</keyword>
<dbReference type="GO" id="GO:0007165">
    <property type="term" value="P:signal transduction"/>
    <property type="evidence" value="ECO:0007669"/>
    <property type="project" value="InterPro"/>
</dbReference>
<evidence type="ECO:0000256" key="1">
    <source>
        <dbReference type="ARBA" id="ARBA00022614"/>
    </source>
</evidence>
<dbReference type="InterPro" id="IPR003593">
    <property type="entry name" value="AAA+_ATPase"/>
</dbReference>
<reference evidence="6" key="2">
    <citation type="submission" date="2016-12" db="EMBL/GenBank/DDBJ databases">
        <title>WGS assembly of Prunus persica.</title>
        <authorList>
            <person name="Verde I."/>
            <person name="Jenkins J."/>
            <person name="Dondini L."/>
            <person name="Micali S."/>
            <person name="Pagliarani G."/>
            <person name="Vendramin E."/>
            <person name="Paris R."/>
            <person name="Aramini V."/>
            <person name="Gazza L."/>
            <person name="Rossini L."/>
            <person name="Bassi D."/>
            <person name="Troggio M."/>
            <person name="Shu S."/>
            <person name="Grimwood J.H."/>
            <person name="Tartarini S."/>
            <person name="Dettori M.T."/>
            <person name="Schmutz J."/>
        </authorList>
    </citation>
    <scope>NUCLEOTIDE SEQUENCE</scope>
</reference>
<dbReference type="InterPro" id="IPR035897">
    <property type="entry name" value="Toll_tir_struct_dom_sf"/>
</dbReference>
<feature type="domain" description="TIR" evidence="5">
    <location>
        <begin position="19"/>
        <end position="184"/>
    </location>
</feature>
<dbReference type="Gene3D" id="3.40.50.10140">
    <property type="entry name" value="Toll/interleukin-1 receptor homology (TIR) domain"/>
    <property type="match status" value="1"/>
</dbReference>
<dbReference type="Gramene" id="ONI21012">
    <property type="protein sequence ID" value="ONI21012"/>
    <property type="gene ID" value="PRUPE_2G045200"/>
</dbReference>
<dbReference type="Gene3D" id="3.80.10.10">
    <property type="entry name" value="Ribonuclease Inhibitor"/>
    <property type="match status" value="2"/>
</dbReference>
<dbReference type="eggNOG" id="ENOG502R4BG">
    <property type="taxonomic scope" value="Eukaryota"/>
</dbReference>
<keyword evidence="4" id="KW-0520">NAD</keyword>
<dbReference type="SUPFAM" id="SSF52540">
    <property type="entry name" value="P-loop containing nucleoside triphosphate hydrolases"/>
    <property type="match status" value="1"/>
</dbReference>
<dbReference type="Gene3D" id="1.10.8.430">
    <property type="entry name" value="Helical domain of apoptotic protease-activating factors"/>
    <property type="match status" value="1"/>
</dbReference>
<dbReference type="Gene3D" id="3.40.50.300">
    <property type="entry name" value="P-loop containing nucleotide triphosphate hydrolases"/>
    <property type="match status" value="1"/>
</dbReference>
<sequence length="1145" mass="130898">MITEGVSSPSSSSSFTHPWRYDVFLSFRGTDTRYSFIDHLYGALQQKGINAFMDDELCRGEKIWPSLSKAIQESNISVIVFSENYASSTWCLDELVHILSCKESKQQIVWPIFYKVDPSDVRNQRGSFGEALAHHEHKFKNDIGKVLRWRAALREASNFSGWSFLEGYESKFIHDIVGEISAKVLNCLHLNVAEYPVGIQDRLRDLNVLINVEKNDVHMVGIWGTGGIGKTTIAKAVHNSIVYRFEGSCFLANVRENSIRDGGMVKLQNTLLFEILRDKKLKITNVDKGINVIKKMLSHRKVLLILDDVSHLDQLKKLAGGCDWFGSGSRIIITTRDKHLLLAHQVNLIYKVKELYLDEAIQLFSWNAFGRNGHMVDHGKVKRVVLHYADGLPLALTVFGSLLCGRSEEQWQDALDSYKRVPNHEIHEILKISYNSLEDSVKEVFLDIACFFKGKSRSYVIEVLESCELNPKYGIEVLIEKALITIENNLLWMHDLIEEMGKEIVRQESPTEPGKRSRLWFPEDVYHVLTENTGTDKVKGIVVQCPKSDDIRLNATSFSKMKNLKLFINCNARLFGDVEYLPNELMFLDWPGCPLQSFPANFNPKKLFKLNMPRSHLTRLGEGLKNLQKLRSINLDHCEFLTEIADFSGIPNLEYLNLNYCTSLVEVHPSVGFLDKLVHLSLHKCSNLTIFPRRMWLKSLEILHFEGCRRLNFFPEIVGLMEFLRCIILIGTAIKKLPSSVGFFTGLEELNLYDSPNLTNLPSNIYELQNLRYLFLDDCPQLITFPHNMNFEVSWIGKSLPLVLPKLLKFRMGGCNLSQSGFLATLDCASTLQELDLSGSNFVTLPSCISKFVNLWELKLCCCKWLLEIPELPSKLSWVDVSDCISLERFSKLSTILEHNELGELECMDLFNCRRLCDNLGYDAAKMEGVLLNQVSSENTNFEILLPGSEVPKWFSCWKEVNFIYESLVDYPLGWKPICELSIEIPRNLKWEHMGLALCAVFEIITQSKSADYCFRAEISMNGEVHFYSRETESAHVWLKYVPLQIKPCPCVKLHARRCEVKFYCSGSSGSMLFKSCGVHLVYKQDGGDVTAVNDTDLQEQWLSLPLEPMYPQKRRKKSISMEEQPSSNREKLVYHGNSKTVLFP</sequence>
<dbReference type="InterPro" id="IPR042197">
    <property type="entry name" value="Apaf_helical"/>
</dbReference>
<dbReference type="InterPro" id="IPR058546">
    <property type="entry name" value="RPS4B/Roq1-like_LRR"/>
</dbReference>
<dbReference type="EMBL" id="CM007652">
    <property type="protein sequence ID" value="ONI21014.1"/>
    <property type="molecule type" value="Genomic_DNA"/>
</dbReference>
<reference evidence="6 7" key="1">
    <citation type="journal article" date="2013" name="Nat. Genet.">
        <title>The high-quality draft genome of peach (Prunus persica) identifies unique patterns of genetic diversity, domestication and genome evolution.</title>
        <authorList>
            <consortium name="International Peach Genome Initiative"/>
            <person name="Verde I."/>
            <person name="Abbott A.G."/>
            <person name="Scalabrin S."/>
            <person name="Jung S."/>
            <person name="Shu S."/>
            <person name="Marroni F."/>
            <person name="Zhebentyayeva T."/>
            <person name="Dettori M.T."/>
            <person name="Grimwood J."/>
            <person name="Cattonaro F."/>
            <person name="Zuccolo A."/>
            <person name="Rossini L."/>
            <person name="Jenkins J."/>
            <person name="Vendramin E."/>
            <person name="Meisel L.A."/>
            <person name="Decroocq V."/>
            <person name="Sosinski B."/>
            <person name="Prochnik S."/>
            <person name="Mitros T."/>
            <person name="Policriti A."/>
            <person name="Cipriani G."/>
            <person name="Dondini L."/>
            <person name="Ficklin S."/>
            <person name="Goodstein D.M."/>
            <person name="Xuan P."/>
            <person name="Del Fabbro C."/>
            <person name="Aramini V."/>
            <person name="Copetti D."/>
            <person name="Gonzalez S."/>
            <person name="Horner D.S."/>
            <person name="Falchi R."/>
            <person name="Lucas S."/>
            <person name="Mica E."/>
            <person name="Maldonado J."/>
            <person name="Lazzari B."/>
            <person name="Bielenberg D."/>
            <person name="Pirona R."/>
            <person name="Miculan M."/>
            <person name="Barakat A."/>
            <person name="Testolin R."/>
            <person name="Stella A."/>
            <person name="Tartarini S."/>
            <person name="Tonutti P."/>
            <person name="Arus P."/>
            <person name="Orellana A."/>
            <person name="Wells C."/>
            <person name="Main D."/>
            <person name="Vizzotto G."/>
            <person name="Silva H."/>
            <person name="Salamini F."/>
            <person name="Schmutz J."/>
            <person name="Morgante M."/>
            <person name="Rokhsar D.S."/>
        </authorList>
    </citation>
    <scope>NUCLEOTIDE SEQUENCE [LARGE SCALE GENOMIC DNA]</scope>
    <source>
        <strain evidence="7">cv. Nemared</strain>
    </source>
</reference>
<dbReference type="InterPro" id="IPR002182">
    <property type="entry name" value="NB-ARC"/>
</dbReference>
<dbReference type="PRINTS" id="PR00364">
    <property type="entry name" value="DISEASERSIST"/>
</dbReference>
<evidence type="ECO:0000256" key="2">
    <source>
        <dbReference type="ARBA" id="ARBA00022737"/>
    </source>
</evidence>
<organism evidence="6 7">
    <name type="scientific">Prunus persica</name>
    <name type="common">Peach</name>
    <name type="synonym">Amygdalus persica</name>
    <dbReference type="NCBI Taxonomy" id="3760"/>
    <lineage>
        <taxon>Eukaryota</taxon>
        <taxon>Viridiplantae</taxon>
        <taxon>Streptophyta</taxon>
        <taxon>Embryophyta</taxon>
        <taxon>Tracheophyta</taxon>
        <taxon>Spermatophyta</taxon>
        <taxon>Magnoliopsida</taxon>
        <taxon>eudicotyledons</taxon>
        <taxon>Gunneridae</taxon>
        <taxon>Pentapetalae</taxon>
        <taxon>rosids</taxon>
        <taxon>fabids</taxon>
        <taxon>Rosales</taxon>
        <taxon>Rosaceae</taxon>
        <taxon>Amygdaloideae</taxon>
        <taxon>Amygdaleae</taxon>
        <taxon>Prunus</taxon>
    </lineage>
</organism>
<keyword evidence="1" id="KW-0433">Leucine-rich repeat</keyword>
<evidence type="ECO:0000313" key="7">
    <source>
        <dbReference type="Proteomes" id="UP000006882"/>
    </source>
</evidence>
<dbReference type="AlphaFoldDB" id="A0A251QB39"/>
<dbReference type="PANTHER" id="PTHR11017">
    <property type="entry name" value="LEUCINE-RICH REPEAT-CONTAINING PROTEIN"/>
    <property type="match status" value="1"/>
</dbReference>
<proteinExistence type="predicted"/>
<dbReference type="InterPro" id="IPR032675">
    <property type="entry name" value="LRR_dom_sf"/>
</dbReference>
<evidence type="ECO:0000256" key="3">
    <source>
        <dbReference type="ARBA" id="ARBA00022821"/>
    </source>
</evidence>
<dbReference type="Pfam" id="PF01582">
    <property type="entry name" value="TIR"/>
    <property type="match status" value="1"/>
</dbReference>
<dbReference type="InterPro" id="IPR036390">
    <property type="entry name" value="WH_DNA-bd_sf"/>
</dbReference>
<dbReference type="SMR" id="A0A251QB39"/>
<keyword evidence="7" id="KW-1185">Reference proteome</keyword>
<dbReference type="GO" id="GO:0006952">
    <property type="term" value="P:defense response"/>
    <property type="evidence" value="ECO:0007669"/>
    <property type="project" value="UniProtKB-KW"/>
</dbReference>
<dbReference type="SMART" id="SM00382">
    <property type="entry name" value="AAA"/>
    <property type="match status" value="1"/>
</dbReference>
<accession>A0A251QB39</accession>
<dbReference type="FunFam" id="3.40.50.10140:FF:000007">
    <property type="entry name" value="Disease resistance protein (TIR-NBS-LRR class)"/>
    <property type="match status" value="1"/>
</dbReference>
<dbReference type="SUPFAM" id="SSF46785">
    <property type="entry name" value="Winged helix' DNA-binding domain"/>
    <property type="match status" value="1"/>
</dbReference>
<evidence type="ECO:0000256" key="4">
    <source>
        <dbReference type="ARBA" id="ARBA00023027"/>
    </source>
</evidence>
<evidence type="ECO:0000259" key="5">
    <source>
        <dbReference type="PROSITE" id="PS50104"/>
    </source>
</evidence>
<gene>
    <name evidence="6" type="ORF">PRUPE_2G045200</name>
</gene>
<dbReference type="Gramene" id="ONI21013">
    <property type="protein sequence ID" value="ONI21013"/>
    <property type="gene ID" value="PRUPE_2G045200"/>
</dbReference>
<dbReference type="SUPFAM" id="SSF52200">
    <property type="entry name" value="Toll/Interleukin receptor TIR domain"/>
    <property type="match status" value="1"/>
</dbReference>
<dbReference type="GO" id="GO:0043531">
    <property type="term" value="F:ADP binding"/>
    <property type="evidence" value="ECO:0007669"/>
    <property type="project" value="InterPro"/>
</dbReference>